<proteinExistence type="inferred from homology"/>
<feature type="binding site" evidence="6">
    <location>
        <position position="278"/>
    </location>
    <ligand>
        <name>Zn(2+)</name>
        <dbReference type="ChEBI" id="CHEBI:29105"/>
    </ligand>
</feature>
<dbReference type="Proteomes" id="UP000807469">
    <property type="component" value="Unassembled WGS sequence"/>
</dbReference>
<comment type="caution">
    <text evidence="8">The sequence shown here is derived from an EMBL/GenBank/DDBJ whole genome shotgun (WGS) entry which is preliminary data.</text>
</comment>
<feature type="transmembrane region" description="Helical" evidence="7">
    <location>
        <begin position="267"/>
        <end position="289"/>
    </location>
</feature>
<gene>
    <name evidence="8" type="ORF">BDN70DRAFT_871747</name>
</gene>
<organism evidence="8 9">
    <name type="scientific">Pholiota conissans</name>
    <dbReference type="NCBI Taxonomy" id="109636"/>
    <lineage>
        <taxon>Eukaryota</taxon>
        <taxon>Fungi</taxon>
        <taxon>Dikarya</taxon>
        <taxon>Basidiomycota</taxon>
        <taxon>Agaricomycotina</taxon>
        <taxon>Agaricomycetes</taxon>
        <taxon>Agaricomycetidae</taxon>
        <taxon>Agaricales</taxon>
        <taxon>Agaricineae</taxon>
        <taxon>Strophariaceae</taxon>
        <taxon>Pholiota</taxon>
    </lineage>
</organism>
<dbReference type="PANTHER" id="PTHR20855">
    <property type="entry name" value="ADIPOR/PROGESTIN RECEPTOR-RELATED"/>
    <property type="match status" value="1"/>
</dbReference>
<dbReference type="GO" id="GO:0038023">
    <property type="term" value="F:signaling receptor activity"/>
    <property type="evidence" value="ECO:0007669"/>
    <property type="project" value="TreeGrafter"/>
</dbReference>
<evidence type="ECO:0000313" key="8">
    <source>
        <dbReference type="EMBL" id="KAF9485056.1"/>
    </source>
</evidence>
<evidence type="ECO:0000256" key="1">
    <source>
        <dbReference type="ARBA" id="ARBA00004141"/>
    </source>
</evidence>
<feature type="transmembrane region" description="Helical" evidence="7">
    <location>
        <begin position="107"/>
        <end position="127"/>
    </location>
</feature>
<dbReference type="AlphaFoldDB" id="A0A9P5ZFQ3"/>
<feature type="transmembrane region" description="Helical" evidence="7">
    <location>
        <begin position="236"/>
        <end position="255"/>
    </location>
</feature>
<evidence type="ECO:0000256" key="3">
    <source>
        <dbReference type="ARBA" id="ARBA00022692"/>
    </source>
</evidence>
<evidence type="ECO:0000256" key="5">
    <source>
        <dbReference type="ARBA" id="ARBA00023136"/>
    </source>
</evidence>
<evidence type="ECO:0000256" key="7">
    <source>
        <dbReference type="SAM" id="Phobius"/>
    </source>
</evidence>
<keyword evidence="5 7" id="KW-0472">Membrane</keyword>
<name>A0A9P5ZFQ3_9AGAR</name>
<evidence type="ECO:0000256" key="4">
    <source>
        <dbReference type="ARBA" id="ARBA00022989"/>
    </source>
</evidence>
<evidence type="ECO:0000313" key="9">
    <source>
        <dbReference type="Proteomes" id="UP000807469"/>
    </source>
</evidence>
<keyword evidence="6" id="KW-0479">Metal-binding</keyword>
<reference evidence="8" key="1">
    <citation type="submission" date="2020-11" db="EMBL/GenBank/DDBJ databases">
        <authorList>
            <consortium name="DOE Joint Genome Institute"/>
            <person name="Ahrendt S."/>
            <person name="Riley R."/>
            <person name="Andreopoulos W."/>
            <person name="Labutti K."/>
            <person name="Pangilinan J."/>
            <person name="Ruiz-Duenas F.J."/>
            <person name="Barrasa J.M."/>
            <person name="Sanchez-Garcia M."/>
            <person name="Camarero S."/>
            <person name="Miyauchi S."/>
            <person name="Serrano A."/>
            <person name="Linde D."/>
            <person name="Babiker R."/>
            <person name="Drula E."/>
            <person name="Ayuso-Fernandez I."/>
            <person name="Pacheco R."/>
            <person name="Padilla G."/>
            <person name="Ferreira P."/>
            <person name="Barriuso J."/>
            <person name="Kellner H."/>
            <person name="Castanera R."/>
            <person name="Alfaro M."/>
            <person name="Ramirez L."/>
            <person name="Pisabarro A.G."/>
            <person name="Kuo A."/>
            <person name="Tritt A."/>
            <person name="Lipzen A."/>
            <person name="He G."/>
            <person name="Yan M."/>
            <person name="Ng V."/>
            <person name="Cullen D."/>
            <person name="Martin F."/>
            <person name="Rosso M.-N."/>
            <person name="Henrissat B."/>
            <person name="Hibbett D."/>
            <person name="Martinez A.T."/>
            <person name="Grigoriev I.V."/>
        </authorList>
    </citation>
    <scope>NUCLEOTIDE SEQUENCE</scope>
    <source>
        <strain evidence="8">CIRM-BRFM 674</strain>
    </source>
</reference>
<keyword evidence="4 7" id="KW-1133">Transmembrane helix</keyword>
<keyword evidence="6" id="KW-0862">Zinc</keyword>
<dbReference type="EMBL" id="MU155138">
    <property type="protein sequence ID" value="KAF9485056.1"/>
    <property type="molecule type" value="Genomic_DNA"/>
</dbReference>
<dbReference type="GO" id="GO:0016020">
    <property type="term" value="C:membrane"/>
    <property type="evidence" value="ECO:0007669"/>
    <property type="project" value="UniProtKB-SubCell"/>
</dbReference>
<dbReference type="InterPro" id="IPR004254">
    <property type="entry name" value="AdipoR/HlyIII-related"/>
</dbReference>
<keyword evidence="3 7" id="KW-0812">Transmembrane</keyword>
<sequence>MSQISHRKTPGKNPLHRRSAPLAKLTSKTVHWDELEHWQRDNEYILYGYRRLQHNWRGCFSSVFAYLHNETINIHSHLWGAVLFGYFLATYYQNYVVLHAMSAWQDVAVIGIFLASAIICLVGSAFYHTSGCHSQAVTSYCHAYDYSGIIILIVGSFFPSIYYGFYCDPHIQKFYLTAMGLAGLGAAYIVLNPEYAKPTHRGARTTVFIALGLGAVIPVSHMFLTHDFGQLLREMGVGWLILSGALYIFGALLYANRIPERFAPGRFDYFFASHQIFHICVVLAALAHYEGVLSCLRYRMSQPVCGH</sequence>
<feature type="transmembrane region" description="Helical" evidence="7">
    <location>
        <begin position="78"/>
        <end position="95"/>
    </location>
</feature>
<protein>
    <submittedName>
        <fullName evidence="8">HlyIII-domain-containing protein</fullName>
    </submittedName>
</protein>
<dbReference type="Pfam" id="PF03006">
    <property type="entry name" value="HlyIII"/>
    <property type="match status" value="1"/>
</dbReference>
<feature type="transmembrane region" description="Helical" evidence="7">
    <location>
        <begin position="148"/>
        <end position="166"/>
    </location>
</feature>
<dbReference type="GO" id="GO:0006882">
    <property type="term" value="P:intracellular zinc ion homeostasis"/>
    <property type="evidence" value="ECO:0007669"/>
    <property type="project" value="TreeGrafter"/>
</dbReference>
<feature type="binding site" evidence="6">
    <location>
        <position position="274"/>
    </location>
    <ligand>
        <name>Zn(2+)</name>
        <dbReference type="ChEBI" id="CHEBI:29105"/>
    </ligand>
</feature>
<dbReference type="OrthoDB" id="529367at2759"/>
<keyword evidence="9" id="KW-1185">Reference proteome</keyword>
<feature type="transmembrane region" description="Helical" evidence="7">
    <location>
        <begin position="172"/>
        <end position="191"/>
    </location>
</feature>
<evidence type="ECO:0000256" key="6">
    <source>
        <dbReference type="PIRSR" id="PIRSR604254-1"/>
    </source>
</evidence>
<evidence type="ECO:0000256" key="2">
    <source>
        <dbReference type="ARBA" id="ARBA00007018"/>
    </source>
</evidence>
<feature type="transmembrane region" description="Helical" evidence="7">
    <location>
        <begin position="203"/>
        <end position="224"/>
    </location>
</feature>
<dbReference type="PANTHER" id="PTHR20855:SF52">
    <property type="entry name" value="ADIPONECTIN RECEPTOR PROTEIN"/>
    <property type="match status" value="1"/>
</dbReference>
<comment type="subcellular location">
    <subcellularLocation>
        <location evidence="1">Membrane</location>
        <topology evidence="1">Multi-pass membrane protein</topology>
    </subcellularLocation>
</comment>
<accession>A0A9P5ZFQ3</accession>
<comment type="similarity">
    <text evidence="2">Belongs to the ADIPOR family.</text>
</comment>
<feature type="binding site" evidence="6">
    <location>
        <position position="128"/>
    </location>
    <ligand>
        <name>Zn(2+)</name>
        <dbReference type="ChEBI" id="CHEBI:29105"/>
    </ligand>
</feature>
<dbReference type="GO" id="GO:0046872">
    <property type="term" value="F:metal ion binding"/>
    <property type="evidence" value="ECO:0007669"/>
    <property type="project" value="UniProtKB-KW"/>
</dbReference>